<reference evidence="5" key="2">
    <citation type="journal article" date="2023" name="Int. J. Syst. Evol. Microbiol.">
        <title>Streptomyces marispadix sp. nov., isolated from marine beach sediment of the Northern Coast of Portugal.</title>
        <authorList>
            <person name="dos Santos J.D.N."/>
            <person name="Vitorino I.R."/>
            <person name="Kallscheuer N."/>
            <person name="Srivastava A."/>
            <person name="Krautwurst S."/>
            <person name="Marz M."/>
            <person name="Jogler C."/>
            <person name="Lobo Da Cunha A."/>
            <person name="Catita J."/>
            <person name="Goncalves H."/>
            <person name="Gonzalez I."/>
            <person name="Reyes F."/>
            <person name="Lage O.M."/>
        </authorList>
    </citation>
    <scope>NUCLEOTIDE SEQUENCE</scope>
    <source>
        <strain evidence="5">M600PL45_2</strain>
    </source>
</reference>
<reference evidence="5" key="1">
    <citation type="submission" date="2022-03" db="EMBL/GenBank/DDBJ databases">
        <authorList>
            <person name="Santos J.D.N."/>
            <person name="Kallscheuer N."/>
            <person name="Jogler C."/>
            <person name="Lage O.M."/>
        </authorList>
    </citation>
    <scope>NUCLEOTIDE SEQUENCE</scope>
    <source>
        <strain evidence="5">M600PL45_2</strain>
    </source>
</reference>
<dbReference type="SUPFAM" id="SSF49899">
    <property type="entry name" value="Concanavalin A-like lectins/glucanases"/>
    <property type="match status" value="1"/>
</dbReference>
<evidence type="ECO:0000259" key="4">
    <source>
        <dbReference type="SMART" id="SM00560"/>
    </source>
</evidence>
<dbReference type="InterPro" id="IPR013320">
    <property type="entry name" value="ConA-like_dom_sf"/>
</dbReference>
<keyword evidence="2" id="KW-1015">Disulfide bond</keyword>
<organism evidence="5 6">
    <name type="scientific">Streptomyces marispadix</name>
    <dbReference type="NCBI Taxonomy" id="2922868"/>
    <lineage>
        <taxon>Bacteria</taxon>
        <taxon>Bacillati</taxon>
        <taxon>Actinomycetota</taxon>
        <taxon>Actinomycetes</taxon>
        <taxon>Kitasatosporales</taxon>
        <taxon>Streptomycetaceae</taxon>
        <taxon>Streptomyces</taxon>
    </lineage>
</organism>
<dbReference type="Gene3D" id="2.60.120.200">
    <property type="match status" value="1"/>
</dbReference>
<protein>
    <submittedName>
        <fullName evidence="5">LamG domain-containing protein</fullName>
    </submittedName>
</protein>
<evidence type="ECO:0000256" key="2">
    <source>
        <dbReference type="ARBA" id="ARBA00023157"/>
    </source>
</evidence>
<gene>
    <name evidence="5" type="ORF">MMA15_19870</name>
</gene>
<dbReference type="EMBL" id="JAKWJU010000002">
    <property type="protein sequence ID" value="MCH6162562.1"/>
    <property type="molecule type" value="Genomic_DNA"/>
</dbReference>
<evidence type="ECO:0000313" key="6">
    <source>
        <dbReference type="Proteomes" id="UP001166784"/>
    </source>
</evidence>
<keyword evidence="1" id="KW-0732">Signal</keyword>
<dbReference type="Proteomes" id="UP001166784">
    <property type="component" value="Unassembled WGS sequence"/>
</dbReference>
<dbReference type="InterPro" id="IPR006558">
    <property type="entry name" value="LamG-like"/>
</dbReference>
<evidence type="ECO:0000256" key="1">
    <source>
        <dbReference type="ARBA" id="ARBA00022729"/>
    </source>
</evidence>
<feature type="compositionally biased region" description="Acidic residues" evidence="3">
    <location>
        <begin position="53"/>
        <end position="76"/>
    </location>
</feature>
<proteinExistence type="predicted"/>
<dbReference type="RefSeq" id="WP_241061490.1">
    <property type="nucleotide sequence ID" value="NZ_JAKWJU010000002.1"/>
</dbReference>
<feature type="region of interest" description="Disordered" evidence="3">
    <location>
        <begin position="44"/>
        <end position="76"/>
    </location>
</feature>
<dbReference type="SMART" id="SM00560">
    <property type="entry name" value="LamGL"/>
    <property type="match status" value="1"/>
</dbReference>
<evidence type="ECO:0000256" key="3">
    <source>
        <dbReference type="SAM" id="MobiDB-lite"/>
    </source>
</evidence>
<feature type="domain" description="LamG-like jellyroll fold" evidence="4">
    <location>
        <begin position="6"/>
        <end position="148"/>
    </location>
</feature>
<sequence>MIDTEGSYTVSARVRLDDLEDDQAVVTQDADESSAFLLQYDSDEERWEMRIPDEDEEDAEEAEADEAAADFGPDEGEWAHLTGVYDDDDGEIRLYVDGRLEDTTDHGSGFASEGSLAVGRGLSFGEGFRGVEGTVDDVRVFPRPLTTSQVAALARG</sequence>
<name>A0ABS9T228_9ACTN</name>
<dbReference type="Pfam" id="PF13385">
    <property type="entry name" value="Laminin_G_3"/>
    <property type="match status" value="1"/>
</dbReference>
<comment type="caution">
    <text evidence="5">The sequence shown here is derived from an EMBL/GenBank/DDBJ whole genome shotgun (WGS) entry which is preliminary data.</text>
</comment>
<evidence type="ECO:0000313" key="5">
    <source>
        <dbReference type="EMBL" id="MCH6162562.1"/>
    </source>
</evidence>
<keyword evidence="6" id="KW-1185">Reference proteome</keyword>
<accession>A0ABS9T228</accession>